<protein>
    <submittedName>
        <fullName evidence="8">Uncharacterized protein</fullName>
    </submittedName>
</protein>
<evidence type="ECO:0000313" key="9">
    <source>
        <dbReference type="Proteomes" id="UP001385951"/>
    </source>
</evidence>
<accession>A0AAW0GNJ9</accession>
<dbReference type="GO" id="GO:0005886">
    <property type="term" value="C:plasma membrane"/>
    <property type="evidence" value="ECO:0007669"/>
    <property type="project" value="TreeGrafter"/>
</dbReference>
<dbReference type="PANTHER" id="PTHR31064">
    <property type="entry name" value="POTASSIUM TRANSPORT PROTEIN DDB_G0292412-RELATED"/>
    <property type="match status" value="1"/>
</dbReference>
<keyword evidence="5" id="KW-0406">Ion transport</keyword>
<feature type="transmembrane region" description="Helical" evidence="7">
    <location>
        <begin position="152"/>
        <end position="173"/>
    </location>
</feature>
<feature type="transmembrane region" description="Helical" evidence="7">
    <location>
        <begin position="254"/>
        <end position="279"/>
    </location>
</feature>
<keyword evidence="9" id="KW-1185">Reference proteome</keyword>
<evidence type="ECO:0000256" key="7">
    <source>
        <dbReference type="SAM" id="Phobius"/>
    </source>
</evidence>
<dbReference type="PANTHER" id="PTHR31064:SF30">
    <property type="entry name" value="HIGH-AFFINITY POTASSIUM TRANSPORT PROTEIN-RELATED"/>
    <property type="match status" value="1"/>
</dbReference>
<keyword evidence="2" id="KW-0813">Transport</keyword>
<dbReference type="GO" id="GO:1990573">
    <property type="term" value="P:potassium ion import across plasma membrane"/>
    <property type="evidence" value="ECO:0007669"/>
    <property type="project" value="TreeGrafter"/>
</dbReference>
<proteinExistence type="predicted"/>
<reference evidence="8 9" key="1">
    <citation type="submission" date="2022-09" db="EMBL/GenBank/DDBJ databases">
        <authorList>
            <person name="Palmer J.M."/>
        </authorList>
    </citation>
    <scope>NUCLEOTIDE SEQUENCE [LARGE SCALE GENOMIC DNA]</scope>
    <source>
        <strain evidence="8 9">DSM 7382</strain>
    </source>
</reference>
<dbReference type="InterPro" id="IPR003445">
    <property type="entry name" value="Cat_transpt"/>
</dbReference>
<dbReference type="Proteomes" id="UP001385951">
    <property type="component" value="Unassembled WGS sequence"/>
</dbReference>
<dbReference type="AlphaFoldDB" id="A0AAW0GNJ9"/>
<name>A0AAW0GNJ9_9APHY</name>
<keyword evidence="6 7" id="KW-0472">Membrane</keyword>
<sequence length="401" mass="45044">MSLSRWQDAFRTPTLHRNLSPVWFSLFQKAYPTIVFMVILILAGNTAFPIFLRFMIWVLTKIVPKDSRTNETLHFLLDHPRRCFVYLFPSHQTWFLLIVVVALNVTDWFFFLVLDIGTQAIEAIPVGVRVLLGLLQATAVRAAGFGSVPLSALAPAVKVLYVIMMYVSVYPIAMSVRSTNVYEEKSLGIFPETQSLDEDRFSLGGTRATVLGRYLGMHMRKQLSFDMWWLGLALFLVCIIERDGLDNAANSTWFSIFTILFELVSAYGTVGLSLGVPYANYSFSGSLRPLSKLIVCVVMLRGRHRGLPVAIDRAIMVPVHSETSPDGISEEPTMLPDEAFINGEILQNGDYIREKSPPPAQEHGLIHRRRGSVMSAMSDGQRICEGPRRTNTIITIEEPEP</sequence>
<feature type="transmembrane region" description="Helical" evidence="7">
    <location>
        <begin position="34"/>
        <end position="59"/>
    </location>
</feature>
<keyword evidence="4 7" id="KW-1133">Transmembrane helix</keyword>
<dbReference type="InterPro" id="IPR051143">
    <property type="entry name" value="TrkH_K-transport"/>
</dbReference>
<evidence type="ECO:0000256" key="1">
    <source>
        <dbReference type="ARBA" id="ARBA00004141"/>
    </source>
</evidence>
<gene>
    <name evidence="8" type="ORF">QCA50_005221</name>
</gene>
<evidence type="ECO:0000256" key="6">
    <source>
        <dbReference type="ARBA" id="ARBA00023136"/>
    </source>
</evidence>
<comment type="subcellular location">
    <subcellularLocation>
        <location evidence="1">Membrane</location>
        <topology evidence="1">Multi-pass membrane protein</topology>
    </subcellularLocation>
</comment>
<comment type="caution">
    <text evidence="8">The sequence shown here is derived from an EMBL/GenBank/DDBJ whole genome shotgun (WGS) entry which is preliminary data.</text>
</comment>
<evidence type="ECO:0000256" key="2">
    <source>
        <dbReference type="ARBA" id="ARBA00022448"/>
    </source>
</evidence>
<dbReference type="EMBL" id="JASBNA010000005">
    <property type="protein sequence ID" value="KAK7691818.1"/>
    <property type="molecule type" value="Genomic_DNA"/>
</dbReference>
<dbReference type="GO" id="GO:0030007">
    <property type="term" value="P:intracellular potassium ion homeostasis"/>
    <property type="evidence" value="ECO:0007669"/>
    <property type="project" value="TreeGrafter"/>
</dbReference>
<evidence type="ECO:0000313" key="8">
    <source>
        <dbReference type="EMBL" id="KAK7691818.1"/>
    </source>
</evidence>
<organism evidence="8 9">
    <name type="scientific">Cerrena zonata</name>
    <dbReference type="NCBI Taxonomy" id="2478898"/>
    <lineage>
        <taxon>Eukaryota</taxon>
        <taxon>Fungi</taxon>
        <taxon>Dikarya</taxon>
        <taxon>Basidiomycota</taxon>
        <taxon>Agaricomycotina</taxon>
        <taxon>Agaricomycetes</taxon>
        <taxon>Polyporales</taxon>
        <taxon>Cerrenaceae</taxon>
        <taxon>Cerrena</taxon>
    </lineage>
</organism>
<evidence type="ECO:0000256" key="4">
    <source>
        <dbReference type="ARBA" id="ARBA00022989"/>
    </source>
</evidence>
<evidence type="ECO:0000256" key="5">
    <source>
        <dbReference type="ARBA" id="ARBA00023065"/>
    </source>
</evidence>
<feature type="transmembrane region" description="Helical" evidence="7">
    <location>
        <begin position="126"/>
        <end position="146"/>
    </location>
</feature>
<keyword evidence="3 7" id="KW-0812">Transmembrane</keyword>
<evidence type="ECO:0000256" key="3">
    <source>
        <dbReference type="ARBA" id="ARBA00022692"/>
    </source>
</evidence>
<dbReference type="GO" id="GO:0140107">
    <property type="term" value="F:high-affinity potassium ion transmembrane transporter activity"/>
    <property type="evidence" value="ECO:0007669"/>
    <property type="project" value="TreeGrafter"/>
</dbReference>
<feature type="transmembrane region" description="Helical" evidence="7">
    <location>
        <begin position="223"/>
        <end position="242"/>
    </location>
</feature>
<dbReference type="Pfam" id="PF02386">
    <property type="entry name" value="TrkH"/>
    <property type="match status" value="1"/>
</dbReference>
<feature type="transmembrane region" description="Helical" evidence="7">
    <location>
        <begin position="94"/>
        <end position="114"/>
    </location>
</feature>